<gene>
    <name evidence="4" type="ORF">FHS27_006247</name>
</gene>
<name>A0A7W5H9R0_9BACT</name>
<keyword evidence="3" id="KW-1133">Transmembrane helix</keyword>
<feature type="region of interest" description="Disordered" evidence="2">
    <location>
        <begin position="327"/>
        <end position="360"/>
    </location>
</feature>
<proteinExistence type="predicted"/>
<evidence type="ECO:0000313" key="4">
    <source>
        <dbReference type="EMBL" id="MBB3210400.1"/>
    </source>
</evidence>
<dbReference type="AlphaFoldDB" id="A0A7W5H9R0"/>
<feature type="transmembrane region" description="Helical" evidence="3">
    <location>
        <begin position="71"/>
        <end position="88"/>
    </location>
</feature>
<dbReference type="EMBL" id="JACHXU010000037">
    <property type="protein sequence ID" value="MBB3210400.1"/>
    <property type="molecule type" value="Genomic_DNA"/>
</dbReference>
<keyword evidence="3" id="KW-0472">Membrane</keyword>
<feature type="coiled-coil region" evidence="1">
    <location>
        <begin position="193"/>
        <end position="220"/>
    </location>
</feature>
<organism evidence="4 5">
    <name type="scientific">Aporhodopirellula rubra</name>
    <dbReference type="NCBI Taxonomy" id="980271"/>
    <lineage>
        <taxon>Bacteria</taxon>
        <taxon>Pseudomonadati</taxon>
        <taxon>Planctomycetota</taxon>
        <taxon>Planctomycetia</taxon>
        <taxon>Pirellulales</taxon>
        <taxon>Pirellulaceae</taxon>
        <taxon>Aporhodopirellula</taxon>
    </lineage>
</organism>
<reference evidence="4 5" key="1">
    <citation type="submission" date="2020-08" db="EMBL/GenBank/DDBJ databases">
        <title>Genomic Encyclopedia of Type Strains, Phase III (KMG-III): the genomes of soil and plant-associated and newly described type strains.</title>
        <authorList>
            <person name="Whitman W."/>
        </authorList>
    </citation>
    <scope>NUCLEOTIDE SEQUENCE [LARGE SCALE GENOMIC DNA]</scope>
    <source>
        <strain evidence="4 5">CECT 8075</strain>
    </source>
</reference>
<feature type="transmembrane region" description="Helical" evidence="3">
    <location>
        <begin position="94"/>
        <end position="115"/>
    </location>
</feature>
<keyword evidence="1" id="KW-0175">Coiled coil</keyword>
<protein>
    <submittedName>
        <fullName evidence="4">Uncharacterized protein</fullName>
    </submittedName>
</protein>
<keyword evidence="3" id="KW-0812">Transmembrane</keyword>
<evidence type="ECO:0000256" key="2">
    <source>
        <dbReference type="SAM" id="MobiDB-lite"/>
    </source>
</evidence>
<dbReference type="RefSeq" id="WP_246421253.1">
    <property type="nucleotide sequence ID" value="NZ_JACHXU010000037.1"/>
</dbReference>
<dbReference type="Proteomes" id="UP000536179">
    <property type="component" value="Unassembled WGS sequence"/>
</dbReference>
<feature type="compositionally biased region" description="Basic and acidic residues" evidence="2">
    <location>
        <begin position="331"/>
        <end position="352"/>
    </location>
</feature>
<evidence type="ECO:0000313" key="5">
    <source>
        <dbReference type="Proteomes" id="UP000536179"/>
    </source>
</evidence>
<sequence length="360" mass="40358">MNEPQKVTRYCPECKAKVTAEKHKFAKPQICPKCKTRVLFVDYVNVRPELTPDLVEFVDSGNPLMQPKVQLIALFAVVALAIGFIGAASSGITLALFIVAAITFALGVAGVAYWLDHSTEANQLRQSYRSLLETAEELHRQQTALVQQCHGFQTNFGELVDAEKAAIQKQHARLLADAAAEREMAADEWSAVQDRVSEAMDEAKTEIASYEAAAAAIATKYLAEVRKGIKSKLNSNNYHKQLETYEKAVEFCGKKGYPVEPEIYESVKAELKEDYAEAVRKEVQRAEQARIREQIKEEQKAERELEREMKRIAAERQAIEKALAEALAQSQDEHSAEVEELRRRLQEAESKGQRAMSMLA</sequence>
<evidence type="ECO:0000256" key="1">
    <source>
        <dbReference type="SAM" id="Coils"/>
    </source>
</evidence>
<keyword evidence="5" id="KW-1185">Reference proteome</keyword>
<accession>A0A7W5H9R0</accession>
<comment type="caution">
    <text evidence="4">The sequence shown here is derived from an EMBL/GenBank/DDBJ whole genome shotgun (WGS) entry which is preliminary data.</text>
</comment>
<evidence type="ECO:0000256" key="3">
    <source>
        <dbReference type="SAM" id="Phobius"/>
    </source>
</evidence>